<dbReference type="Proteomes" id="UP000231553">
    <property type="component" value="Unassembled WGS sequence"/>
</dbReference>
<name>A0A2M8ITB6_9RHOB</name>
<dbReference type="InterPro" id="IPR003374">
    <property type="entry name" value="ApbE-like_sf"/>
</dbReference>
<keyword evidence="2" id="KW-1185">Reference proteome</keyword>
<reference evidence="1 2" key="1">
    <citation type="journal article" date="2018" name="Int. J. Syst. Evol. Microbiol.">
        <title>Pseudooceanicola lipolyticus sp. nov., a marine alphaproteobacterium, reclassification of Oceanicola flagellatus as Pseudooceanicola flagellatus comb. nov. and emended description of the genus Pseudooceanicola.</title>
        <authorList>
            <person name="Huang M.-M."/>
            <person name="Guo L.-L."/>
            <person name="Wu Y.-H."/>
            <person name="Lai Q.-L."/>
            <person name="Shao Z.-Z."/>
            <person name="Wang C.-S."/>
            <person name="Wu M."/>
            <person name="Xu X.-W."/>
        </authorList>
    </citation>
    <scope>NUCLEOTIDE SEQUENCE [LARGE SCALE GENOMIC DNA]</scope>
    <source>
        <strain evidence="1 2">157</strain>
    </source>
</reference>
<protein>
    <submittedName>
        <fullName evidence="1">Uncharacterized protein</fullName>
    </submittedName>
</protein>
<dbReference type="SUPFAM" id="SSF143631">
    <property type="entry name" value="ApbE-like"/>
    <property type="match status" value="1"/>
</dbReference>
<feature type="non-terminal residue" evidence="1">
    <location>
        <position position="1"/>
    </location>
</feature>
<evidence type="ECO:0000313" key="2">
    <source>
        <dbReference type="Proteomes" id="UP000231553"/>
    </source>
</evidence>
<gene>
    <name evidence="1" type="ORF">CVM52_25725</name>
</gene>
<dbReference type="AlphaFoldDB" id="A0A2M8ITB6"/>
<comment type="caution">
    <text evidence="1">The sequence shown here is derived from an EMBL/GenBank/DDBJ whole genome shotgun (WGS) entry which is preliminary data.</text>
</comment>
<dbReference type="Gene3D" id="3.10.520.10">
    <property type="entry name" value="ApbE-like domains"/>
    <property type="match status" value="1"/>
</dbReference>
<proteinExistence type="predicted"/>
<evidence type="ECO:0000313" key="1">
    <source>
        <dbReference type="EMBL" id="PJE33744.1"/>
    </source>
</evidence>
<sequence length="175" mass="17677">RAYVNNGGDIALHLAAGQRFCAQIAGLDGGELGRVTLAHGAGIGGIASSGRGGRSLSFGIADSVTVLARDAAAADVAATLIANAVTLEDHEQIRRQPACALDPDSDLGERPVVVAVGALRQAEIDRALEAGRAVAQRMLRAGRIAGAALVLRGAARVVGAPLSVPEIPKQGVEHA</sequence>
<accession>A0A2M8ITB6</accession>
<organism evidence="1 2">
    <name type="scientific">Pseudooceanicola lipolyticus</name>
    <dbReference type="NCBI Taxonomy" id="2029104"/>
    <lineage>
        <taxon>Bacteria</taxon>
        <taxon>Pseudomonadati</taxon>
        <taxon>Pseudomonadota</taxon>
        <taxon>Alphaproteobacteria</taxon>
        <taxon>Rhodobacterales</taxon>
        <taxon>Paracoccaceae</taxon>
        <taxon>Pseudooceanicola</taxon>
    </lineage>
</organism>
<dbReference type="EMBL" id="PGTB01000340">
    <property type="protein sequence ID" value="PJE33744.1"/>
    <property type="molecule type" value="Genomic_DNA"/>
</dbReference>